<dbReference type="Pfam" id="PF25422">
    <property type="entry name" value="DUF7892"/>
    <property type="match status" value="1"/>
</dbReference>
<dbReference type="OrthoDB" id="2322499at2759"/>
<proteinExistence type="predicted"/>
<feature type="compositionally biased region" description="Pro residues" evidence="1">
    <location>
        <begin position="1220"/>
        <end position="1232"/>
    </location>
</feature>
<keyword evidence="4" id="KW-1185">Reference proteome</keyword>
<dbReference type="EMBL" id="ML119105">
    <property type="protein sequence ID" value="RPB17714.1"/>
    <property type="molecule type" value="Genomic_DNA"/>
</dbReference>
<gene>
    <name evidence="3" type="ORF">P167DRAFT_601517</name>
</gene>
<dbReference type="SUPFAM" id="SSF81383">
    <property type="entry name" value="F-box domain"/>
    <property type="match status" value="1"/>
</dbReference>
<feature type="region of interest" description="Disordered" evidence="1">
    <location>
        <begin position="31"/>
        <end position="52"/>
    </location>
</feature>
<feature type="compositionally biased region" description="Polar residues" evidence="1">
    <location>
        <begin position="1286"/>
        <end position="1301"/>
    </location>
</feature>
<dbReference type="Gene3D" id="1.20.1280.50">
    <property type="match status" value="1"/>
</dbReference>
<accession>A0A3N4L480</accession>
<dbReference type="PROSITE" id="PS50181">
    <property type="entry name" value="FBOX"/>
    <property type="match status" value="1"/>
</dbReference>
<organism evidence="3 4">
    <name type="scientific">Morchella conica CCBAS932</name>
    <dbReference type="NCBI Taxonomy" id="1392247"/>
    <lineage>
        <taxon>Eukaryota</taxon>
        <taxon>Fungi</taxon>
        <taxon>Dikarya</taxon>
        <taxon>Ascomycota</taxon>
        <taxon>Pezizomycotina</taxon>
        <taxon>Pezizomycetes</taxon>
        <taxon>Pezizales</taxon>
        <taxon>Morchellaceae</taxon>
        <taxon>Morchella</taxon>
    </lineage>
</organism>
<feature type="compositionally biased region" description="Basic and acidic residues" evidence="1">
    <location>
        <begin position="1094"/>
        <end position="1105"/>
    </location>
</feature>
<evidence type="ECO:0000259" key="2">
    <source>
        <dbReference type="PROSITE" id="PS50181"/>
    </source>
</evidence>
<feature type="region of interest" description="Disordered" evidence="1">
    <location>
        <begin position="1075"/>
        <end position="1141"/>
    </location>
</feature>
<feature type="compositionally biased region" description="Low complexity" evidence="1">
    <location>
        <begin position="41"/>
        <end position="52"/>
    </location>
</feature>
<sequence>MTAFRKIHIGPNCTTVHQRFYESVEEGDDYRSEEDIYTGNSQSSSSSAFSPDTSEALNLEAMSRKRAVSDCEYNRTPAEFKRARATTSLNPKAPLEQPICFILPEAIWANIFSLLPPAELGRQRRTCKLFKCYLDNENIWQRSRKRFLPDHPKPVFGLAEWEMLSLILGTGCMLCEKGASRREHSSSPPNVKVRKAVIYWPFRVRCCKVCLEENTTKEFLLHSSKSFPDVLLTPLPFGIVDLRNNWISNSTHYQPNIGLTRIFWNADIQDMLERYQEAKDMRAQEEWLKGLKAEGMAHKLDIIRIERFENMQINGSDSRSAYAGGSYPGGNSAELGLLQGDFLQKEYTVQPGNIHNDDQCREGPALHQNPSVNLDNNSVTKSSAVSIESKAGLLLCEPESASGVKNYFKQFDSSQVSGPVQVEHTVHEALEVKSKRRADIEFRCLQMRPFLKPELLAQLPAFQAAIKIPLPLTEHAWENLKVKLLKQISDEYEQGYGKTGPLKIKLLHEDRKILEQKQKEAKERKEIEWDELQVPVRARLIIYADEITKHWLGCITKDTAPKFAVDVLSYCRRRFYEETPYSTDDPYRINPLDTTTRVGKATLEVPTIRRLTLENMKFVFDNKIRPLTDQFGRELFACSGCEHNSRFYAFEGAIQHYAAKHTSQLSFGSIVVHWRADWPEKLPFKLDHPISYPTAVPFFQSDMNISQCQFYPSLQTSITHQLPGIFAPVSVGLHTSHAAYNFSNYSGYNYPPHHRQSHQGIPQSESISQTHCIYLEQIAQDSRSAWFQLSGIKDLPSSVRVHYLISKIVPSFQNKFSCEPSLAVFIEALKEYKSLKPIRNTNGLLCLECYKSPPPPTAEGNIRAGRLFTFSALLQHFETIHILRNRAMTKPDWKTEMVKLPEARVIGMISQAQGMDVEKYSLLKSVFPLAFPLPFHGVNSSGIINEATCGVSSEGHINIDICNPLKEIGSEQKGIRLNNHKEMSTAPARTNHSPQQDLHIGIDCQRPSYVNSNGHRCRSLKKIHEPELQTKSPQCADKSEMTAAELFLENFLRNTGDNLQLDRKKEEEIAHTSVVISEKAHDSSAYSPDPYYQGDRDNILEHDRSSLQITPNKPRKHNLPIEPPASRSNQHDRRSMPRCARSKCPISQNMFRLPETALHKISYLRNSPTASCHTSKRSHDIDDYKTLRQQSAYLKEKYSEPLYLKESNKYYDTKYTLPSPASPPRPPPPQPLPSSYYSLKSYKSYRGTEWSHIPPLVYPAPPLPSTIPSGGCYVAQYEFDYRGPTTSRDPLIPLQSTTTQYRPYPPLRSPVREAAYRGRLRSPVVSNRCSYKEMAPSYETEPVSLHRDHVTSEHDQYKTSCGWNKDRDYHQSYATPSVPGWPQVKSFEGTERKMVDRSYGKGESCGRGERGRRGIIKVEDIDDMRGADKSIRTSFDRY</sequence>
<dbReference type="InParanoid" id="A0A3N4L480"/>
<evidence type="ECO:0000313" key="3">
    <source>
        <dbReference type="EMBL" id="RPB17714.1"/>
    </source>
</evidence>
<feature type="region of interest" description="Disordered" evidence="1">
    <location>
        <begin position="1286"/>
        <end position="1308"/>
    </location>
</feature>
<dbReference type="InterPro" id="IPR001810">
    <property type="entry name" value="F-box_dom"/>
</dbReference>
<dbReference type="InterPro" id="IPR036047">
    <property type="entry name" value="F-box-like_dom_sf"/>
</dbReference>
<feature type="region of interest" description="Disordered" evidence="1">
    <location>
        <begin position="1215"/>
        <end position="1235"/>
    </location>
</feature>
<dbReference type="InterPro" id="IPR057214">
    <property type="entry name" value="DUF7892"/>
</dbReference>
<evidence type="ECO:0000256" key="1">
    <source>
        <dbReference type="SAM" id="MobiDB-lite"/>
    </source>
</evidence>
<dbReference type="Pfam" id="PF12937">
    <property type="entry name" value="F-box-like"/>
    <property type="match status" value="1"/>
</dbReference>
<name>A0A3N4L480_9PEZI</name>
<protein>
    <recommendedName>
        <fullName evidence="2">F-box domain-containing protein</fullName>
    </recommendedName>
</protein>
<feature type="domain" description="F-box" evidence="2">
    <location>
        <begin position="103"/>
        <end position="143"/>
    </location>
</feature>
<dbReference type="Proteomes" id="UP000277580">
    <property type="component" value="Unassembled WGS sequence"/>
</dbReference>
<evidence type="ECO:0000313" key="4">
    <source>
        <dbReference type="Proteomes" id="UP000277580"/>
    </source>
</evidence>
<dbReference type="STRING" id="1392247.A0A3N4L480"/>
<reference evidence="3 4" key="1">
    <citation type="journal article" date="2018" name="Nat. Ecol. Evol.">
        <title>Pezizomycetes genomes reveal the molecular basis of ectomycorrhizal truffle lifestyle.</title>
        <authorList>
            <person name="Murat C."/>
            <person name="Payen T."/>
            <person name="Noel B."/>
            <person name="Kuo A."/>
            <person name="Morin E."/>
            <person name="Chen J."/>
            <person name="Kohler A."/>
            <person name="Krizsan K."/>
            <person name="Balestrini R."/>
            <person name="Da Silva C."/>
            <person name="Montanini B."/>
            <person name="Hainaut M."/>
            <person name="Levati E."/>
            <person name="Barry K.W."/>
            <person name="Belfiori B."/>
            <person name="Cichocki N."/>
            <person name="Clum A."/>
            <person name="Dockter R.B."/>
            <person name="Fauchery L."/>
            <person name="Guy J."/>
            <person name="Iotti M."/>
            <person name="Le Tacon F."/>
            <person name="Lindquist E.A."/>
            <person name="Lipzen A."/>
            <person name="Malagnac F."/>
            <person name="Mello A."/>
            <person name="Molinier V."/>
            <person name="Miyauchi S."/>
            <person name="Poulain J."/>
            <person name="Riccioni C."/>
            <person name="Rubini A."/>
            <person name="Sitrit Y."/>
            <person name="Splivallo R."/>
            <person name="Traeger S."/>
            <person name="Wang M."/>
            <person name="Zifcakova L."/>
            <person name="Wipf D."/>
            <person name="Zambonelli A."/>
            <person name="Paolocci F."/>
            <person name="Nowrousian M."/>
            <person name="Ottonello S."/>
            <person name="Baldrian P."/>
            <person name="Spatafora J.W."/>
            <person name="Henrissat B."/>
            <person name="Nagy L.G."/>
            <person name="Aury J.M."/>
            <person name="Wincker P."/>
            <person name="Grigoriev I.V."/>
            <person name="Bonfante P."/>
            <person name="Martin F.M."/>
        </authorList>
    </citation>
    <scope>NUCLEOTIDE SEQUENCE [LARGE SCALE GENOMIC DNA]</scope>
    <source>
        <strain evidence="3 4">CCBAS932</strain>
    </source>
</reference>
<dbReference type="SMART" id="SM00256">
    <property type="entry name" value="FBOX"/>
    <property type="match status" value="1"/>
</dbReference>